<dbReference type="Pfam" id="PF01636">
    <property type="entry name" value="APH"/>
    <property type="match status" value="1"/>
</dbReference>
<dbReference type="InterPro" id="IPR011009">
    <property type="entry name" value="Kinase-like_dom_sf"/>
</dbReference>
<evidence type="ECO:0000313" key="3">
    <source>
        <dbReference type="Proteomes" id="UP000054217"/>
    </source>
</evidence>
<dbReference type="GO" id="GO:0004672">
    <property type="term" value="F:protein kinase activity"/>
    <property type="evidence" value="ECO:0007669"/>
    <property type="project" value="InterPro"/>
</dbReference>
<reference evidence="2 3" key="1">
    <citation type="submission" date="2014-04" db="EMBL/GenBank/DDBJ databases">
        <authorList>
            <consortium name="DOE Joint Genome Institute"/>
            <person name="Kuo A."/>
            <person name="Kohler A."/>
            <person name="Costa M.D."/>
            <person name="Nagy L.G."/>
            <person name="Floudas D."/>
            <person name="Copeland A."/>
            <person name="Barry K.W."/>
            <person name="Cichocki N."/>
            <person name="Veneault-Fourrey C."/>
            <person name="LaButti K."/>
            <person name="Lindquist E.A."/>
            <person name="Lipzen A."/>
            <person name="Lundell T."/>
            <person name="Morin E."/>
            <person name="Murat C."/>
            <person name="Sun H."/>
            <person name="Tunlid A."/>
            <person name="Henrissat B."/>
            <person name="Grigoriev I.V."/>
            <person name="Hibbett D.S."/>
            <person name="Martin F."/>
            <person name="Nordberg H.P."/>
            <person name="Cantor M.N."/>
            <person name="Hua S.X."/>
        </authorList>
    </citation>
    <scope>NUCLEOTIDE SEQUENCE [LARGE SCALE GENOMIC DNA]</scope>
    <source>
        <strain evidence="2 3">Marx 270</strain>
    </source>
</reference>
<organism evidence="2 3">
    <name type="scientific">Pisolithus tinctorius Marx 270</name>
    <dbReference type="NCBI Taxonomy" id="870435"/>
    <lineage>
        <taxon>Eukaryota</taxon>
        <taxon>Fungi</taxon>
        <taxon>Dikarya</taxon>
        <taxon>Basidiomycota</taxon>
        <taxon>Agaricomycotina</taxon>
        <taxon>Agaricomycetes</taxon>
        <taxon>Agaricomycetidae</taxon>
        <taxon>Boletales</taxon>
        <taxon>Sclerodermatineae</taxon>
        <taxon>Pisolithaceae</taxon>
        <taxon>Pisolithus</taxon>
    </lineage>
</organism>
<dbReference type="HOGENOM" id="CLU_021768_3_0_1"/>
<dbReference type="InterPro" id="IPR051678">
    <property type="entry name" value="AGP_Transferase"/>
</dbReference>
<dbReference type="PANTHER" id="PTHR21310">
    <property type="entry name" value="AMINOGLYCOSIDE PHOSPHOTRANSFERASE-RELATED-RELATED"/>
    <property type="match status" value="1"/>
</dbReference>
<proteinExistence type="predicted"/>
<dbReference type="EMBL" id="KN832017">
    <property type="protein sequence ID" value="KIN98249.1"/>
    <property type="molecule type" value="Genomic_DNA"/>
</dbReference>
<dbReference type="InterPro" id="IPR000719">
    <property type="entry name" value="Prot_kinase_dom"/>
</dbReference>
<gene>
    <name evidence="2" type="ORF">M404DRAFT_853187</name>
</gene>
<dbReference type="Gene3D" id="3.90.1200.10">
    <property type="match status" value="1"/>
</dbReference>
<dbReference type="STRING" id="870435.A0A0C3NAY6"/>
<reference evidence="3" key="2">
    <citation type="submission" date="2015-01" db="EMBL/GenBank/DDBJ databases">
        <title>Evolutionary Origins and Diversification of the Mycorrhizal Mutualists.</title>
        <authorList>
            <consortium name="DOE Joint Genome Institute"/>
            <consortium name="Mycorrhizal Genomics Consortium"/>
            <person name="Kohler A."/>
            <person name="Kuo A."/>
            <person name="Nagy L.G."/>
            <person name="Floudas D."/>
            <person name="Copeland A."/>
            <person name="Barry K.W."/>
            <person name="Cichocki N."/>
            <person name="Veneault-Fourrey C."/>
            <person name="LaButti K."/>
            <person name="Lindquist E.A."/>
            <person name="Lipzen A."/>
            <person name="Lundell T."/>
            <person name="Morin E."/>
            <person name="Murat C."/>
            <person name="Riley R."/>
            <person name="Ohm R."/>
            <person name="Sun H."/>
            <person name="Tunlid A."/>
            <person name="Henrissat B."/>
            <person name="Grigoriev I.V."/>
            <person name="Hibbett D.S."/>
            <person name="Martin F."/>
        </authorList>
    </citation>
    <scope>NUCLEOTIDE SEQUENCE [LARGE SCALE GENOMIC DNA]</scope>
    <source>
        <strain evidence="3">Marx 270</strain>
    </source>
</reference>
<evidence type="ECO:0000313" key="2">
    <source>
        <dbReference type="EMBL" id="KIN98249.1"/>
    </source>
</evidence>
<dbReference type="OrthoDB" id="2684671at2759"/>
<name>A0A0C3NAY6_PISTI</name>
<dbReference type="PROSITE" id="PS50011">
    <property type="entry name" value="PROTEIN_KINASE_DOM"/>
    <property type="match status" value="1"/>
</dbReference>
<keyword evidence="3" id="KW-1185">Reference proteome</keyword>
<dbReference type="PANTHER" id="PTHR21310:SF58">
    <property type="entry name" value="AMINOGLYCOSIDE PHOSPHOTRANSFERASE DOMAIN-CONTAINING PROTEIN"/>
    <property type="match status" value="1"/>
</dbReference>
<protein>
    <recommendedName>
        <fullName evidence="1">Protein kinase domain-containing protein</fullName>
    </recommendedName>
</protein>
<accession>A0A0C3NAY6</accession>
<dbReference type="InterPro" id="IPR002575">
    <property type="entry name" value="Aminoglycoside_PTrfase"/>
</dbReference>
<evidence type="ECO:0000259" key="1">
    <source>
        <dbReference type="PROSITE" id="PS50011"/>
    </source>
</evidence>
<dbReference type="InParanoid" id="A0A0C3NAY6"/>
<dbReference type="Proteomes" id="UP000054217">
    <property type="component" value="Unassembled WGS sequence"/>
</dbReference>
<dbReference type="CDD" id="cd05120">
    <property type="entry name" value="APH_ChoK_like"/>
    <property type="match status" value="1"/>
</dbReference>
<dbReference type="SUPFAM" id="SSF56112">
    <property type="entry name" value="Protein kinase-like (PK-like)"/>
    <property type="match status" value="1"/>
</dbReference>
<feature type="domain" description="Protein kinase" evidence="1">
    <location>
        <begin position="57"/>
        <end position="312"/>
    </location>
</feature>
<sequence>MRTKMSIKRSFQQRCPRATVWNSPCFISHHPDSNDTGYFLSTTLPMRVVTSSERHLTRLRIWLGRRVFENLGSAGVCRFGLRTVVKFNPATRFAEAASMEFVSHHTHIPVPRVHDVFVIDGRTYIVMGYINAPELTYVWHKLTEMQKKAIFAQLRDFIGQLRSLEPHHPGRVQAVDSTGLFDPRICLDDRPFGPFSSVAEFHTYFGHNCLLNLEQCRQYFPLIEAMAQRHYRIAFAHSDICPRNILARNGNVVAIVDWECAGWYPEYWEYTRWAVSNYRSPQTWLDARDNIMDVYSEELQVEDLIGGVYTRL</sequence>
<dbReference type="GO" id="GO:0005524">
    <property type="term" value="F:ATP binding"/>
    <property type="evidence" value="ECO:0007669"/>
    <property type="project" value="InterPro"/>
</dbReference>
<dbReference type="AlphaFoldDB" id="A0A0C3NAY6"/>